<organism evidence="1 2">
    <name type="scientific">Heterotrigona itama</name>
    <dbReference type="NCBI Taxonomy" id="395501"/>
    <lineage>
        <taxon>Eukaryota</taxon>
        <taxon>Metazoa</taxon>
        <taxon>Ecdysozoa</taxon>
        <taxon>Arthropoda</taxon>
        <taxon>Hexapoda</taxon>
        <taxon>Insecta</taxon>
        <taxon>Pterygota</taxon>
        <taxon>Neoptera</taxon>
        <taxon>Endopterygota</taxon>
        <taxon>Hymenoptera</taxon>
        <taxon>Apocrita</taxon>
        <taxon>Aculeata</taxon>
        <taxon>Apoidea</taxon>
        <taxon>Anthophila</taxon>
        <taxon>Apidae</taxon>
        <taxon>Heterotrigona</taxon>
    </lineage>
</organism>
<dbReference type="EMBL" id="CAJDYZ010008638">
    <property type="protein sequence ID" value="CAD1475617.1"/>
    <property type="molecule type" value="Genomic_DNA"/>
</dbReference>
<dbReference type="Proteomes" id="UP000752696">
    <property type="component" value="Unassembled WGS sequence"/>
</dbReference>
<comment type="caution">
    <text evidence="1">The sequence shown here is derived from an EMBL/GenBank/DDBJ whole genome shotgun (WGS) entry which is preliminary data.</text>
</comment>
<gene>
    <name evidence="1" type="ORF">MHI_LOCUS587690</name>
</gene>
<evidence type="ECO:0000313" key="1">
    <source>
        <dbReference type="EMBL" id="CAD1475617.1"/>
    </source>
</evidence>
<reference evidence="1" key="1">
    <citation type="submission" date="2020-07" db="EMBL/GenBank/DDBJ databases">
        <authorList>
            <person name="Nazaruddin N."/>
        </authorList>
    </citation>
    <scope>NUCLEOTIDE SEQUENCE</scope>
</reference>
<dbReference type="AlphaFoldDB" id="A0A6V7H6S3"/>
<accession>A0A6V7H6S3</accession>
<protein>
    <submittedName>
        <fullName evidence="1">Uncharacterized protein</fullName>
    </submittedName>
</protein>
<evidence type="ECO:0000313" key="2">
    <source>
        <dbReference type="Proteomes" id="UP000752696"/>
    </source>
</evidence>
<keyword evidence="2" id="KW-1185">Reference proteome</keyword>
<sequence>MERMEYTLQDAFETLKESQTERRKEIEDLTNVIPNNFRQVALQKTCNSEDVRNKQHKLCKNLLDKVCLEEPKDYPVPKTSDLHAEVLADLEKEVQSAYQLFEHMKTQLSNVKDDISYLESKKLGLNKMRVAYLGAQQLTADTTYNMEHATAKRIFRNVKNDLELISSYTKGGNDLYVDVTPEILDFVNFLIEADIAVYHRNDKTKVKLMDML</sequence>
<name>A0A6V7H6S3_9HYME</name>
<dbReference type="OrthoDB" id="5572108at2759"/>
<proteinExistence type="predicted"/>